<evidence type="ECO:0000313" key="2">
    <source>
        <dbReference type="EMBL" id="GAG38024.1"/>
    </source>
</evidence>
<reference evidence="2" key="1">
    <citation type="journal article" date="2014" name="Front. Microbiol.">
        <title>High frequency of phylogenetically diverse reductive dehalogenase-homologous genes in deep subseafloor sedimentary metagenomes.</title>
        <authorList>
            <person name="Kawai M."/>
            <person name="Futagami T."/>
            <person name="Toyoda A."/>
            <person name="Takaki Y."/>
            <person name="Nishi S."/>
            <person name="Hori S."/>
            <person name="Arai W."/>
            <person name="Tsubouchi T."/>
            <person name="Morono Y."/>
            <person name="Uchiyama I."/>
            <person name="Ito T."/>
            <person name="Fujiyama A."/>
            <person name="Inagaki F."/>
            <person name="Takami H."/>
        </authorList>
    </citation>
    <scope>NUCLEOTIDE SEQUENCE</scope>
    <source>
        <strain evidence="2">Expedition CK06-06</strain>
    </source>
</reference>
<name>X0X496_9ZZZZ</name>
<accession>X0X496</accession>
<protein>
    <submittedName>
        <fullName evidence="2">Uncharacterized protein</fullName>
    </submittedName>
</protein>
<dbReference type="EMBL" id="BARS01044609">
    <property type="protein sequence ID" value="GAG38024.1"/>
    <property type="molecule type" value="Genomic_DNA"/>
</dbReference>
<comment type="caution">
    <text evidence="2">The sequence shown here is derived from an EMBL/GenBank/DDBJ whole genome shotgun (WGS) entry which is preliminary data.</text>
</comment>
<gene>
    <name evidence="2" type="ORF">S01H1_67366</name>
</gene>
<evidence type="ECO:0000256" key="1">
    <source>
        <dbReference type="SAM" id="MobiDB-lite"/>
    </source>
</evidence>
<feature type="region of interest" description="Disordered" evidence="1">
    <location>
        <begin position="39"/>
        <end position="62"/>
    </location>
</feature>
<proteinExistence type="predicted"/>
<dbReference type="AlphaFoldDB" id="X0X496"/>
<sequence>MNQVIGAKLHGQIYSAEAVAELPKMDLVDALMASINAEKDKATQPEGSLASRIGEMTKTEAG</sequence>
<organism evidence="2">
    <name type="scientific">marine sediment metagenome</name>
    <dbReference type="NCBI Taxonomy" id="412755"/>
    <lineage>
        <taxon>unclassified sequences</taxon>
        <taxon>metagenomes</taxon>
        <taxon>ecological metagenomes</taxon>
    </lineage>
</organism>